<dbReference type="EMBL" id="WNZW01000005">
    <property type="protein sequence ID" value="MUG46324.1"/>
    <property type="molecule type" value="Genomic_DNA"/>
</dbReference>
<evidence type="ECO:0000313" key="2">
    <source>
        <dbReference type="Proteomes" id="UP000447876"/>
    </source>
</evidence>
<gene>
    <name evidence="1" type="ORF">GNP95_15135</name>
</gene>
<dbReference type="RefSeq" id="WP_230873833.1">
    <property type="nucleotide sequence ID" value="NZ_WNZW01000005.1"/>
</dbReference>
<name>A0A7X2Z3Z3_9BACL</name>
<comment type="caution">
    <text evidence="1">The sequence shown here is derived from an EMBL/GenBank/DDBJ whole genome shotgun (WGS) entry which is preliminary data.</text>
</comment>
<sequence>MIRMVHSIIVPKLIPGQAAWILDEEGDLIGVIDGWSFYGEEAKSNKEYQYKNFKT</sequence>
<evidence type="ECO:0000313" key="1">
    <source>
        <dbReference type="EMBL" id="MUG46324.1"/>
    </source>
</evidence>
<reference evidence="1 2" key="1">
    <citation type="submission" date="2019-11" db="EMBL/GenBank/DDBJ databases">
        <title>Draft genome sequences of five Paenibacillus species of dairy origin.</title>
        <authorList>
            <person name="Olajide A.M."/>
            <person name="Chen S."/>
            <person name="Lapointe G."/>
        </authorList>
    </citation>
    <scope>NUCLEOTIDE SEQUENCE [LARGE SCALE GENOMIC DNA]</scope>
    <source>
        <strain evidence="1 2">12CR55</strain>
    </source>
</reference>
<dbReference type="AlphaFoldDB" id="A0A7X2Z3Z3"/>
<proteinExistence type="predicted"/>
<protein>
    <submittedName>
        <fullName evidence="1">Uncharacterized protein</fullName>
    </submittedName>
</protein>
<organism evidence="1 2">
    <name type="scientific">Paenibacillus woosongensis</name>
    <dbReference type="NCBI Taxonomy" id="307580"/>
    <lineage>
        <taxon>Bacteria</taxon>
        <taxon>Bacillati</taxon>
        <taxon>Bacillota</taxon>
        <taxon>Bacilli</taxon>
        <taxon>Bacillales</taxon>
        <taxon>Paenibacillaceae</taxon>
        <taxon>Paenibacillus</taxon>
    </lineage>
</organism>
<dbReference type="Proteomes" id="UP000447876">
    <property type="component" value="Unassembled WGS sequence"/>
</dbReference>
<accession>A0A7X2Z3Z3</accession>